<dbReference type="Pfam" id="PF02852">
    <property type="entry name" value="Pyr_redox_dim"/>
    <property type="match status" value="1"/>
</dbReference>
<feature type="domain" description="FAD/NAD(P)-binding" evidence="8">
    <location>
        <begin position="23"/>
        <end position="356"/>
    </location>
</feature>
<dbReference type="GO" id="GO:0004148">
    <property type="term" value="F:dihydrolipoyl dehydrogenase (NADH) activity"/>
    <property type="evidence" value="ECO:0007669"/>
    <property type="project" value="TreeGrafter"/>
</dbReference>
<sequence>MVSAYSPTAGTHPTYPEPMESTFDVVVIGGGPVGENVADYAIRGSDRTAVVIEHELMGGECSYWACMPSKALLGPGSALAEARALAGARERVSGDLPDAAGILGWRDTVTGRRDGPGATHDDAGQVRWAEGAGIEVIRGHGRITGERQVTVGDTVLTAREAVVVATGSTASIPPTPGLADALPWTSRDATNLVEVPDRVLVLGGGVVACEAVTWLLDLGVRQVVMAIRGDRLLPKMEPFVARRAADSFTDRGVDIRFGTTIESVDRPGVADTGYGRVHGGPATVELAGDGAGRLVVDEILVAAGRSPATRDLGLESVGLEAGGPLRVDDHLTVTGRPWLYAVGDVNGRNALTHMGKYQARVAGDVIAARAQGRDLDGPRYLATSDHGAVPQVVFTRPEVASVGLTEKQAKDAGIDVRIADGDISVAGSYLADPEYSGHACLVVDVSRDVLVGATFVGSQTAELVHSATVAIVGEVPLSRLWHAVPSYPTISEVWLRLLDQLR</sequence>
<dbReference type="SUPFAM" id="SSF51905">
    <property type="entry name" value="FAD/NAD(P)-binding domain"/>
    <property type="match status" value="1"/>
</dbReference>
<dbReference type="InterPro" id="IPR036188">
    <property type="entry name" value="FAD/NAD-bd_sf"/>
</dbReference>
<keyword evidence="2" id="KW-0285">Flavoprotein</keyword>
<evidence type="ECO:0000256" key="6">
    <source>
        <dbReference type="PIRSR" id="PIRSR000350-4"/>
    </source>
</evidence>
<dbReference type="Proteomes" id="UP000013569">
    <property type="component" value="Unassembled WGS sequence"/>
</dbReference>
<feature type="domain" description="Pyridine nucleotide-disulphide oxidoreductase dimerisation" evidence="7">
    <location>
        <begin position="389"/>
        <end position="494"/>
    </location>
</feature>
<feature type="binding site" evidence="5">
    <location>
        <position position="141"/>
    </location>
    <ligand>
        <name>FAD</name>
        <dbReference type="ChEBI" id="CHEBI:57692"/>
    </ligand>
</feature>
<feature type="binding site" evidence="5">
    <location>
        <position position="304"/>
    </location>
    <ligand>
        <name>NAD(+)</name>
        <dbReference type="ChEBI" id="CHEBI:57540"/>
    </ligand>
</feature>
<protein>
    <submittedName>
        <fullName evidence="9">Pyruvate dehydrogenase / 2-oxoglutarate dehydrogenase complex, dihydrolipoamide dehydrogenase (E3) component</fullName>
    </submittedName>
</protein>
<dbReference type="OrthoDB" id="9800167at2"/>
<dbReference type="Gene3D" id="3.30.390.30">
    <property type="match status" value="1"/>
</dbReference>
<feature type="binding site" evidence="5">
    <location>
        <begin position="203"/>
        <end position="210"/>
    </location>
    <ligand>
        <name>NAD(+)</name>
        <dbReference type="ChEBI" id="CHEBI:57540"/>
    </ligand>
</feature>
<dbReference type="InterPro" id="IPR050151">
    <property type="entry name" value="Class-I_Pyr_Nuc-Dis_Oxidored"/>
</dbReference>
<evidence type="ECO:0000259" key="7">
    <source>
        <dbReference type="Pfam" id="PF02852"/>
    </source>
</evidence>
<keyword evidence="4 5" id="KW-0520">NAD</keyword>
<dbReference type="InterPro" id="IPR023753">
    <property type="entry name" value="FAD/NAD-binding_dom"/>
</dbReference>
<dbReference type="InterPro" id="IPR016156">
    <property type="entry name" value="FAD/NAD-linked_Rdtase_dimer_sf"/>
</dbReference>
<keyword evidence="3 5" id="KW-0274">FAD</keyword>
<dbReference type="AlphaFoldDB" id="R7Y7L6"/>
<gene>
    <name evidence="9" type="ORF">GTC6_14479</name>
</gene>
<dbReference type="Pfam" id="PF07992">
    <property type="entry name" value="Pyr_redox_2"/>
    <property type="match status" value="1"/>
</dbReference>
<comment type="similarity">
    <text evidence="1">Belongs to the class-I pyridine nucleotide-disulfide oxidoreductase family.</text>
</comment>
<dbReference type="PRINTS" id="PR00368">
    <property type="entry name" value="FADPNR"/>
</dbReference>
<organism evidence="9 10">
    <name type="scientific">Gordonia terrae C-6</name>
    <dbReference type="NCBI Taxonomy" id="1316928"/>
    <lineage>
        <taxon>Bacteria</taxon>
        <taxon>Bacillati</taxon>
        <taxon>Actinomycetota</taxon>
        <taxon>Actinomycetes</taxon>
        <taxon>Mycobacteriales</taxon>
        <taxon>Gordoniaceae</taxon>
        <taxon>Gordonia</taxon>
    </lineage>
</organism>
<dbReference type="Gene3D" id="3.50.50.60">
    <property type="entry name" value="FAD/NAD(P)-binding domain"/>
    <property type="match status" value="2"/>
</dbReference>
<evidence type="ECO:0000256" key="5">
    <source>
        <dbReference type="PIRSR" id="PIRSR000350-3"/>
    </source>
</evidence>
<keyword evidence="9" id="KW-0670">Pyruvate</keyword>
<evidence type="ECO:0000313" key="9">
    <source>
        <dbReference type="EMBL" id="EON32017.1"/>
    </source>
</evidence>
<evidence type="ECO:0000259" key="8">
    <source>
        <dbReference type="Pfam" id="PF07992"/>
    </source>
</evidence>
<dbReference type="GO" id="GO:0050660">
    <property type="term" value="F:flavin adenine dinucleotide binding"/>
    <property type="evidence" value="ECO:0007669"/>
    <property type="project" value="TreeGrafter"/>
</dbReference>
<feature type="binding site" evidence="5">
    <location>
        <begin position="166"/>
        <end position="168"/>
    </location>
    <ligand>
        <name>FAD</name>
        <dbReference type="ChEBI" id="CHEBI:57692"/>
    </ligand>
</feature>
<dbReference type="EMBL" id="AQPW01000017">
    <property type="protein sequence ID" value="EON32017.1"/>
    <property type="molecule type" value="Genomic_DNA"/>
</dbReference>
<dbReference type="PATRIC" id="fig|1316928.3.peg.2921"/>
<evidence type="ECO:0000256" key="4">
    <source>
        <dbReference type="ARBA" id="ARBA00023027"/>
    </source>
</evidence>
<dbReference type="PANTHER" id="PTHR22912">
    <property type="entry name" value="DISULFIDE OXIDOREDUCTASE"/>
    <property type="match status" value="1"/>
</dbReference>
<feature type="binding site" evidence="5">
    <location>
        <position position="344"/>
    </location>
    <ligand>
        <name>FAD</name>
        <dbReference type="ChEBI" id="CHEBI:57692"/>
    </ligand>
</feature>
<dbReference type="PIRSF" id="PIRSF000350">
    <property type="entry name" value="Mercury_reductase_MerA"/>
    <property type="match status" value="1"/>
</dbReference>
<dbReference type="InterPro" id="IPR004099">
    <property type="entry name" value="Pyr_nucl-diS_OxRdtase_dimer"/>
</dbReference>
<accession>R7Y7L6</accession>
<reference evidence="9 10" key="1">
    <citation type="journal article" date="2013" name="Genome Announc.">
        <title>Draft Genome Sequence of a Benzothiophene-Desulfurizing Bacterium, Gordona terrae Strain C-6.</title>
        <authorList>
            <person name="Wang W."/>
            <person name="Ma T."/>
            <person name="Ren Y."/>
            <person name="Li G."/>
        </authorList>
    </citation>
    <scope>NUCLEOTIDE SEQUENCE [LARGE SCALE GENOMIC DNA]</scope>
    <source>
        <strain evidence="9 10">C-6</strain>
    </source>
</reference>
<name>R7Y7L6_9ACTN</name>
<evidence type="ECO:0000256" key="1">
    <source>
        <dbReference type="ARBA" id="ARBA00007532"/>
    </source>
</evidence>
<feature type="disulfide bond" description="Redox-active" evidence="6">
    <location>
        <begin position="61"/>
        <end position="66"/>
    </location>
</feature>
<feature type="binding site" evidence="5">
    <location>
        <position position="70"/>
    </location>
    <ligand>
        <name>FAD</name>
        <dbReference type="ChEBI" id="CHEBI:57692"/>
    </ligand>
</feature>
<comment type="cofactor">
    <cofactor evidence="5">
        <name>FAD</name>
        <dbReference type="ChEBI" id="CHEBI:57692"/>
    </cofactor>
    <text evidence="5">Binds 1 FAD per subunit.</text>
</comment>
<evidence type="ECO:0000313" key="10">
    <source>
        <dbReference type="Proteomes" id="UP000013569"/>
    </source>
</evidence>
<dbReference type="GO" id="GO:0006103">
    <property type="term" value="P:2-oxoglutarate metabolic process"/>
    <property type="evidence" value="ECO:0007669"/>
    <property type="project" value="TreeGrafter"/>
</dbReference>
<evidence type="ECO:0000256" key="2">
    <source>
        <dbReference type="ARBA" id="ARBA00022630"/>
    </source>
</evidence>
<dbReference type="PRINTS" id="PR00411">
    <property type="entry name" value="PNDRDTASEI"/>
</dbReference>
<dbReference type="InterPro" id="IPR001100">
    <property type="entry name" value="Pyr_nuc-diS_OxRdtase"/>
</dbReference>
<evidence type="ECO:0000256" key="3">
    <source>
        <dbReference type="ARBA" id="ARBA00022827"/>
    </source>
</evidence>
<comment type="caution">
    <text evidence="9">The sequence shown here is derived from an EMBL/GenBank/DDBJ whole genome shotgun (WGS) entry which is preliminary data.</text>
</comment>
<dbReference type="SUPFAM" id="SSF55424">
    <property type="entry name" value="FAD/NAD-linked reductases, dimerisation (C-terminal) domain"/>
    <property type="match status" value="1"/>
</dbReference>
<proteinExistence type="inferred from homology"/>
<dbReference type="PANTHER" id="PTHR22912:SF151">
    <property type="entry name" value="DIHYDROLIPOYL DEHYDROGENASE, MITOCHONDRIAL"/>
    <property type="match status" value="1"/>
</dbReference>
<keyword evidence="5" id="KW-0547">Nucleotide-binding</keyword>